<keyword evidence="12" id="KW-0503">Monooxygenase</keyword>
<dbReference type="InterPro" id="IPR017972">
    <property type="entry name" value="Cyt_P450_CS"/>
</dbReference>
<keyword evidence="9" id="KW-0492">Microsome</keyword>
<keyword evidence="15" id="KW-0732">Signal</keyword>
<dbReference type="GeneID" id="108741485"/>
<dbReference type="InterPro" id="IPR001128">
    <property type="entry name" value="Cyt_P450"/>
</dbReference>
<evidence type="ECO:0000256" key="12">
    <source>
        <dbReference type="ARBA" id="ARBA00023033"/>
    </source>
</evidence>
<dbReference type="RefSeq" id="XP_025834827.1">
    <property type="nucleotide sequence ID" value="XM_025979042.1"/>
</dbReference>
<comment type="function">
    <text evidence="2">May be involved in the metabolism of insect hormones and in the breakdown of synthetic insecticides.</text>
</comment>
<dbReference type="AlphaFoldDB" id="A0A7F5RFS5"/>
<dbReference type="PROSITE" id="PS00086">
    <property type="entry name" value="CYTOCHROME_P450"/>
    <property type="match status" value="2"/>
</dbReference>
<evidence type="ECO:0000313" key="16">
    <source>
        <dbReference type="Proteomes" id="UP000192223"/>
    </source>
</evidence>
<keyword evidence="8" id="KW-0256">Endoplasmic reticulum</keyword>
<evidence type="ECO:0000256" key="14">
    <source>
        <dbReference type="PIRSR" id="PIRSR602401-1"/>
    </source>
</evidence>
<dbReference type="GO" id="GO:0005789">
    <property type="term" value="C:endoplasmic reticulum membrane"/>
    <property type="evidence" value="ECO:0007669"/>
    <property type="project" value="UniProtKB-SubCell"/>
</dbReference>
<organism evidence="16 17">
    <name type="scientific">Agrilus planipennis</name>
    <name type="common">Emerald ash borer</name>
    <name type="synonym">Agrilus marcopoli</name>
    <dbReference type="NCBI Taxonomy" id="224129"/>
    <lineage>
        <taxon>Eukaryota</taxon>
        <taxon>Metazoa</taxon>
        <taxon>Ecdysozoa</taxon>
        <taxon>Arthropoda</taxon>
        <taxon>Hexapoda</taxon>
        <taxon>Insecta</taxon>
        <taxon>Pterygota</taxon>
        <taxon>Neoptera</taxon>
        <taxon>Endopterygota</taxon>
        <taxon>Coleoptera</taxon>
        <taxon>Polyphaga</taxon>
        <taxon>Elateriformia</taxon>
        <taxon>Buprestoidea</taxon>
        <taxon>Buprestidae</taxon>
        <taxon>Agrilinae</taxon>
        <taxon>Agrilus</taxon>
    </lineage>
</organism>
<evidence type="ECO:0000256" key="1">
    <source>
        <dbReference type="ARBA" id="ARBA00001971"/>
    </source>
</evidence>
<comment type="cofactor">
    <cofactor evidence="1 14">
        <name>heme</name>
        <dbReference type="ChEBI" id="CHEBI:30413"/>
    </cofactor>
</comment>
<proteinExistence type="inferred from homology"/>
<evidence type="ECO:0000256" key="8">
    <source>
        <dbReference type="ARBA" id="ARBA00022824"/>
    </source>
</evidence>
<keyword evidence="16" id="KW-1185">Reference proteome</keyword>
<dbReference type="PRINTS" id="PR00463">
    <property type="entry name" value="EP450I"/>
</dbReference>
<dbReference type="KEGG" id="apln:108741485"/>
<evidence type="ECO:0000256" key="13">
    <source>
        <dbReference type="ARBA" id="ARBA00023136"/>
    </source>
</evidence>
<dbReference type="GO" id="GO:0004497">
    <property type="term" value="F:monooxygenase activity"/>
    <property type="evidence" value="ECO:0007669"/>
    <property type="project" value="UniProtKB-KW"/>
</dbReference>
<evidence type="ECO:0000256" key="6">
    <source>
        <dbReference type="ARBA" id="ARBA00022617"/>
    </source>
</evidence>
<evidence type="ECO:0000256" key="4">
    <source>
        <dbReference type="ARBA" id="ARBA00004406"/>
    </source>
</evidence>
<dbReference type="Proteomes" id="UP000192223">
    <property type="component" value="Unplaced"/>
</dbReference>
<dbReference type="FunFam" id="1.10.630.10:FF:000035">
    <property type="entry name" value="CYtochrome P450 family"/>
    <property type="match status" value="1"/>
</dbReference>
<feature type="signal peptide" evidence="15">
    <location>
        <begin position="1"/>
        <end position="22"/>
    </location>
</feature>
<dbReference type="InterPro" id="IPR002401">
    <property type="entry name" value="Cyt_P450_E_grp-I"/>
</dbReference>
<comment type="subcellular location">
    <subcellularLocation>
        <location evidence="4">Endoplasmic reticulum membrane</location>
        <topology evidence="4">Peripheral membrane protein</topology>
    </subcellularLocation>
    <subcellularLocation>
        <location evidence="3">Microsome membrane</location>
        <topology evidence="3">Peripheral membrane protein</topology>
    </subcellularLocation>
</comment>
<evidence type="ECO:0000256" key="10">
    <source>
        <dbReference type="ARBA" id="ARBA00023002"/>
    </source>
</evidence>
<dbReference type="Pfam" id="PF00067">
    <property type="entry name" value="p450"/>
    <property type="match status" value="2"/>
</dbReference>
<dbReference type="InterPro" id="IPR036396">
    <property type="entry name" value="Cyt_P450_sf"/>
</dbReference>
<evidence type="ECO:0000256" key="3">
    <source>
        <dbReference type="ARBA" id="ARBA00004174"/>
    </source>
</evidence>
<evidence type="ECO:0000256" key="2">
    <source>
        <dbReference type="ARBA" id="ARBA00003690"/>
    </source>
</evidence>
<keyword evidence="10" id="KW-0560">Oxidoreductase</keyword>
<keyword evidence="6 14" id="KW-0349">Heme</keyword>
<keyword evidence="13" id="KW-0472">Membrane</keyword>
<gene>
    <name evidence="17" type="primary">LOC108741485</name>
</gene>
<keyword evidence="7 14" id="KW-0479">Metal-binding</keyword>
<dbReference type="InParanoid" id="A0A7F5RFS5"/>
<feature type="binding site" description="axial binding residue" evidence="14">
    <location>
        <position position="443"/>
    </location>
    <ligand>
        <name>heme</name>
        <dbReference type="ChEBI" id="CHEBI:30413"/>
    </ligand>
    <ligandPart>
        <name>Fe</name>
        <dbReference type="ChEBI" id="CHEBI:18248"/>
    </ligandPart>
</feature>
<dbReference type="GO" id="GO:0016705">
    <property type="term" value="F:oxidoreductase activity, acting on paired donors, with incorporation or reduction of molecular oxygen"/>
    <property type="evidence" value="ECO:0007669"/>
    <property type="project" value="InterPro"/>
</dbReference>
<dbReference type="GO" id="GO:0005506">
    <property type="term" value="F:iron ion binding"/>
    <property type="evidence" value="ECO:0007669"/>
    <property type="project" value="InterPro"/>
</dbReference>
<dbReference type="CDD" id="cd20628">
    <property type="entry name" value="CYP4"/>
    <property type="match status" value="1"/>
</dbReference>
<reference evidence="17" key="1">
    <citation type="submission" date="2025-08" db="UniProtKB">
        <authorList>
            <consortium name="RefSeq"/>
        </authorList>
    </citation>
    <scope>IDENTIFICATION</scope>
    <source>
        <tissue evidence="17">Entire body</tissue>
    </source>
</reference>
<feature type="chain" id="PRO_5028809607" evidence="15">
    <location>
        <begin position="23"/>
        <end position="998"/>
    </location>
</feature>
<protein>
    <submittedName>
        <fullName evidence="17">Uncharacterized protein LOC108741485</fullName>
    </submittedName>
</protein>
<sequence>MFFPIVLIWVIVFLTCWYMKDHEHEWNLAKKIPGPPGYPLIGNAFLFWGNTEQITRRLSILIRTYTRMIGLWIGTSYKVLLFDPKDIEIVLKSTKNVVKADDYSFWRPFLGEGLLTIPGGNKFRQNKRLIAPAFQLSNLKGFFEVFNVQTADLIKILKNHTNDEFDVHSIIATYTMNILMETVLGLNKETLEKDAIKYGYAADRLGKIATERMFKFWLRPDFIFNFTNRKKNQDKYLKVINEIANRVIDERQKNNSGNINKYDFNANNKNWSVFLDSLLSAKDDDGLPLCNNSIKDEVVTFLFAGQDTTTSSICFALCILGLYKEIQKNVYDEVISVAGSDPTSYIGYDEVKKMEYLDRVIQETWRLYPPAPVIAKKTTEDVQLENCVLPKNTTIAIMIFFLHRNADIYPNPYTFNPDNFLPEKVNRRHPCSFIPFSAGYRTCVGQKYAHLLVKLALASIIRNFEVHSEREEKHFVLSLQTTLKRKDGFRLTLYERNKNAEYFLLCSTKMIAAILLFSTISFISYWYIKNYINFRNLAKSVKCPLLHPFFGNLFLFSGTVEDITMKTIHMCERNPKRYGVWKGPYFTLYVFNPYDIEMVFKNTKELDKPHFYKILRNISGPTSLTMPFGPKFRQHKKISLPWFQLKNLKNITDHFNNQAEDLVQAFKGKVGQEFDAKYDIGNAVMASLAATVVGVNKEYLAKDTLTFSDLIEKLAHIATERMNKIWLMPDLLYYMSGKEKQCEKYKDVFDEIVTRVIRERKNSYKQGQIDNVFVDQLFEAKLDDGSPFSDIDIKNELKTMLIAGHTTTLSSLGFCLSLLGLDKDVQEKLYQEVTFVLGDDMTRPITYEDIKRFEYMDRVLQETWRLYPPASVIPKVATQDFQLGDIRVPKNTEVLILTYALHRSPDIFENPAKFNPDNFLPEKTTKRHPCSFVPFSGGNRNCFGKHYSSLLQKVFIARIIQNFKIHSNVPQKDYRLSFEVTLTRKEGFLIVLEPRNNV</sequence>
<name>A0A7F5RFS5_AGRPL</name>
<dbReference type="PANTHER" id="PTHR24291:SF189">
    <property type="entry name" value="CYTOCHROME P450 4C3-RELATED"/>
    <property type="match status" value="1"/>
</dbReference>
<dbReference type="SUPFAM" id="SSF48264">
    <property type="entry name" value="Cytochrome P450"/>
    <property type="match status" value="2"/>
</dbReference>
<dbReference type="OrthoDB" id="1470350at2759"/>
<dbReference type="PRINTS" id="PR00385">
    <property type="entry name" value="P450"/>
</dbReference>
<dbReference type="GO" id="GO:0020037">
    <property type="term" value="F:heme binding"/>
    <property type="evidence" value="ECO:0007669"/>
    <property type="project" value="InterPro"/>
</dbReference>
<comment type="similarity">
    <text evidence="5">Belongs to the cytochrome P450 family.</text>
</comment>
<keyword evidence="11 14" id="KW-0408">Iron</keyword>
<evidence type="ECO:0000313" key="17">
    <source>
        <dbReference type="RefSeq" id="XP_025834827.1"/>
    </source>
</evidence>
<evidence type="ECO:0000256" key="9">
    <source>
        <dbReference type="ARBA" id="ARBA00022848"/>
    </source>
</evidence>
<evidence type="ECO:0000256" key="5">
    <source>
        <dbReference type="ARBA" id="ARBA00010617"/>
    </source>
</evidence>
<dbReference type="PANTHER" id="PTHR24291">
    <property type="entry name" value="CYTOCHROME P450 FAMILY 4"/>
    <property type="match status" value="1"/>
</dbReference>
<evidence type="ECO:0000256" key="7">
    <source>
        <dbReference type="ARBA" id="ARBA00022723"/>
    </source>
</evidence>
<dbReference type="Gene3D" id="1.10.630.10">
    <property type="entry name" value="Cytochrome P450"/>
    <property type="match status" value="2"/>
</dbReference>
<dbReference type="InterPro" id="IPR050196">
    <property type="entry name" value="Cytochrome_P450_Monoox"/>
</dbReference>
<accession>A0A7F5RFS5</accession>
<evidence type="ECO:0000256" key="11">
    <source>
        <dbReference type="ARBA" id="ARBA00023004"/>
    </source>
</evidence>
<evidence type="ECO:0000256" key="15">
    <source>
        <dbReference type="SAM" id="SignalP"/>
    </source>
</evidence>